<name>A0ABM7WK38_9ACTN</name>
<organism evidence="2 3">
    <name type="scientific">Raoultibacter timonensis</name>
    <dbReference type="NCBI Taxonomy" id="1907662"/>
    <lineage>
        <taxon>Bacteria</taxon>
        <taxon>Bacillati</taxon>
        <taxon>Actinomycetota</taxon>
        <taxon>Coriobacteriia</taxon>
        <taxon>Eggerthellales</taxon>
        <taxon>Eggerthellaceae</taxon>
        <taxon>Raoultibacter</taxon>
    </lineage>
</organism>
<evidence type="ECO:0000256" key="1">
    <source>
        <dbReference type="SAM" id="Phobius"/>
    </source>
</evidence>
<sequence>MPSIVAPGTPFSRKAILISGVVLLFASFAAILFGMQSTTVGEEGLRNHGILGAGFIGFGVTMLLFGSVFAMDAWTSRPRGSEAVHDCAIAILSETGKLGATIIIYGGCALVALGALSSLDRADSTFDVVFRLAVMALCIAAIVLWRRRNKKHPRTYQTIGPFWLILFMLAMAALGALGGSMTFSEYAADRASGPQTSLCWLSGVEENRPSGRYRALSPTTLEIEFTALEDGTSRRVSISEHDRTALEEIVDSGDTCYLTYYPASRIFVSAEPA</sequence>
<feature type="transmembrane region" description="Helical" evidence="1">
    <location>
        <begin position="50"/>
        <end position="71"/>
    </location>
</feature>
<keyword evidence="1" id="KW-0472">Membrane</keyword>
<feature type="transmembrane region" description="Helical" evidence="1">
    <location>
        <begin position="98"/>
        <end position="116"/>
    </location>
</feature>
<feature type="transmembrane region" description="Helical" evidence="1">
    <location>
        <begin position="15"/>
        <end position="35"/>
    </location>
</feature>
<dbReference type="Proteomes" id="UP001320544">
    <property type="component" value="Chromosome"/>
</dbReference>
<gene>
    <name evidence="2" type="ORF">CE91St30_20480</name>
</gene>
<proteinExistence type="predicted"/>
<dbReference type="RefSeq" id="WP_244385930.1">
    <property type="nucleotide sequence ID" value="NZ_AP025564.1"/>
</dbReference>
<feature type="transmembrane region" description="Helical" evidence="1">
    <location>
        <begin position="128"/>
        <end position="146"/>
    </location>
</feature>
<keyword evidence="3" id="KW-1185">Reference proteome</keyword>
<feature type="transmembrane region" description="Helical" evidence="1">
    <location>
        <begin position="158"/>
        <end position="177"/>
    </location>
</feature>
<dbReference type="EMBL" id="AP025564">
    <property type="protein sequence ID" value="BDE96715.1"/>
    <property type="molecule type" value="Genomic_DNA"/>
</dbReference>
<evidence type="ECO:0000313" key="3">
    <source>
        <dbReference type="Proteomes" id="UP001320544"/>
    </source>
</evidence>
<evidence type="ECO:0000313" key="2">
    <source>
        <dbReference type="EMBL" id="BDE96715.1"/>
    </source>
</evidence>
<keyword evidence="1" id="KW-0812">Transmembrane</keyword>
<accession>A0ABM7WK38</accession>
<reference evidence="2 3" key="1">
    <citation type="submission" date="2022-01" db="EMBL/GenBank/DDBJ databases">
        <title>Novel bile acid biosynthetic pathways are enriched in the microbiome of centenarians.</title>
        <authorList>
            <person name="Sato Y."/>
            <person name="Atarashi K."/>
            <person name="Plichta R.D."/>
            <person name="Arai Y."/>
            <person name="Sasajima S."/>
            <person name="Kearney M.S."/>
            <person name="Suda W."/>
            <person name="Takeshita K."/>
            <person name="Sasaki T."/>
            <person name="Okamoto S."/>
            <person name="Skelly N.A."/>
            <person name="Okamura Y."/>
            <person name="Vlamakis H."/>
            <person name="Li Y."/>
            <person name="Tanoue T."/>
            <person name="Takei H."/>
            <person name="Nittono H."/>
            <person name="Narushima S."/>
            <person name="Irie J."/>
            <person name="Itoh H."/>
            <person name="Moriya K."/>
            <person name="Sugiura Y."/>
            <person name="Suematsu M."/>
            <person name="Moritoki N."/>
            <person name="Shibata S."/>
            <person name="Littman R.D."/>
            <person name="Fischbach A.M."/>
            <person name="Uwamino Y."/>
            <person name="Inoue T."/>
            <person name="Honda A."/>
            <person name="Hattori M."/>
            <person name="Murai T."/>
            <person name="Xavier J.R."/>
            <person name="Hirose N."/>
            <person name="Honda K."/>
        </authorList>
    </citation>
    <scope>NUCLEOTIDE SEQUENCE [LARGE SCALE GENOMIC DNA]</scope>
    <source>
        <strain evidence="2 3">CE91-St30</strain>
    </source>
</reference>
<keyword evidence="1" id="KW-1133">Transmembrane helix</keyword>
<protein>
    <submittedName>
        <fullName evidence="2">Uncharacterized protein</fullName>
    </submittedName>
</protein>